<proteinExistence type="predicted"/>
<evidence type="ECO:0008006" key="3">
    <source>
        <dbReference type="Google" id="ProtNLM"/>
    </source>
</evidence>
<dbReference type="RefSeq" id="WP_135326473.1">
    <property type="nucleotide sequence ID" value="NZ_SRJC01000001.1"/>
</dbReference>
<sequence>MQTETTYTYQLLSSDNTQLIEQSAACLAKSFIGIDINGRWVQEPMVGMLDLPYEDFYEFTKEYLEGVVDQGYCMAAVNGEQDVVGVLAGDTSAPEIIGEDVFEGDFKDMNVILHVLEDVDKRFLADFHKRHGREIEDGEALHLFMLGVTALEDRKEVIHELLGQLIAKAENDGLSFIYSEATNNKSTHISKKYHQFEHYQTVDGSSVIHYYKDNDRLHDIPESVAEGTALLYKKL</sequence>
<comment type="caution">
    <text evidence="1">The sequence shown here is derived from an EMBL/GenBank/DDBJ whole genome shotgun (WGS) entry which is preliminary data.</text>
</comment>
<organism evidence="1 2">
    <name type="scientific">Halobacillus salinus</name>
    <dbReference type="NCBI Taxonomy" id="192814"/>
    <lineage>
        <taxon>Bacteria</taxon>
        <taxon>Bacillati</taxon>
        <taxon>Bacillota</taxon>
        <taxon>Bacilli</taxon>
        <taxon>Bacillales</taxon>
        <taxon>Bacillaceae</taxon>
        <taxon>Halobacillus</taxon>
    </lineage>
</organism>
<dbReference type="AlphaFoldDB" id="A0A4Z0H2X6"/>
<protein>
    <recommendedName>
        <fullName evidence="3">GNAT family N-acetyltransferase</fullName>
    </recommendedName>
</protein>
<reference evidence="1 2" key="1">
    <citation type="journal article" date="2003" name="Int. J. Syst. Evol. Microbiol.">
        <title>Halobacillus salinus sp. nov., isolated from a salt lake on the coast of the East Sea in Korea.</title>
        <authorList>
            <person name="Yoon J.H."/>
            <person name="Kang K.H."/>
            <person name="Park Y.H."/>
        </authorList>
    </citation>
    <scope>NUCLEOTIDE SEQUENCE [LARGE SCALE GENOMIC DNA]</scope>
    <source>
        <strain evidence="1 2">HSL-3</strain>
    </source>
</reference>
<dbReference type="Proteomes" id="UP000297982">
    <property type="component" value="Unassembled WGS sequence"/>
</dbReference>
<name>A0A4Z0H2X6_9BACI</name>
<dbReference type="Gene3D" id="3.40.630.30">
    <property type="match status" value="1"/>
</dbReference>
<evidence type="ECO:0000313" key="1">
    <source>
        <dbReference type="EMBL" id="TGB03761.1"/>
    </source>
</evidence>
<evidence type="ECO:0000313" key="2">
    <source>
        <dbReference type="Proteomes" id="UP000297982"/>
    </source>
</evidence>
<accession>A0A4Z0H2X6</accession>
<keyword evidence="2" id="KW-1185">Reference proteome</keyword>
<dbReference type="STRING" id="192814.GCA_900166575_00651"/>
<dbReference type="EMBL" id="SRJC01000001">
    <property type="protein sequence ID" value="TGB03761.1"/>
    <property type="molecule type" value="Genomic_DNA"/>
</dbReference>
<gene>
    <name evidence="1" type="ORF">E4663_01785</name>
</gene>